<organism evidence="3 4">
    <name type="scientific">Acinetobacter proteolyticus</name>
    <dbReference type="NCBI Taxonomy" id="1776741"/>
    <lineage>
        <taxon>Bacteria</taxon>
        <taxon>Pseudomonadati</taxon>
        <taxon>Pseudomonadota</taxon>
        <taxon>Gammaproteobacteria</taxon>
        <taxon>Moraxellales</taxon>
        <taxon>Moraxellaceae</taxon>
        <taxon>Acinetobacter</taxon>
    </lineage>
</organism>
<dbReference type="RefSeq" id="WP_101236442.1">
    <property type="nucleotide sequence ID" value="NZ_PISJ01000013.1"/>
</dbReference>
<evidence type="ECO:0000313" key="4">
    <source>
        <dbReference type="Proteomes" id="UP000233553"/>
    </source>
</evidence>
<evidence type="ECO:0000256" key="2">
    <source>
        <dbReference type="SAM" id="Phobius"/>
    </source>
</evidence>
<proteinExistence type="predicted"/>
<evidence type="ECO:0000313" key="3">
    <source>
        <dbReference type="EMBL" id="PKF33189.1"/>
    </source>
</evidence>
<reference evidence="3 4" key="1">
    <citation type="submission" date="2017-12" db="EMBL/GenBank/DDBJ databases">
        <title>Draft Genome sequences of multiple microbial strains isolated from spacecraft associated surfaces.</title>
        <authorList>
            <person name="Seuylemezian A."/>
            <person name="Vaishampayan P."/>
            <person name="Venkateswaran K."/>
        </authorList>
    </citation>
    <scope>NUCLEOTIDE SEQUENCE [LARGE SCALE GENOMIC DNA]</scope>
    <source>
        <strain evidence="3 4">2P01AA</strain>
    </source>
</reference>
<sequence length="247" mass="29160">MIDLLIKIIETGSVPSFIIYIIFFLALYFFAKKVRIIQDAFTLYDSTRNRKIKELDQKIESDIYSEFEKDVFRYKRKVLSYQKSLKTHETHLPSLVHVNSYENSQFVIDKLKRCDKLVEFDESLGRFKLKQPIDEVRAEKRSKIGEVVFMVNGIAAYFTIFVPIHFFDKYINETNVIPIAVFLFFTMIFQVFLGGVFMRYMRKQKDAILLTKIKPIDLEYLKKLDNKKASQDTPAIEQQDQDTENSP</sequence>
<feature type="transmembrane region" description="Helical" evidence="2">
    <location>
        <begin position="179"/>
        <end position="198"/>
    </location>
</feature>
<dbReference type="Proteomes" id="UP000233553">
    <property type="component" value="Unassembled WGS sequence"/>
</dbReference>
<feature type="region of interest" description="Disordered" evidence="1">
    <location>
        <begin position="227"/>
        <end position="247"/>
    </location>
</feature>
<keyword evidence="2" id="KW-0812">Transmembrane</keyword>
<keyword evidence="2" id="KW-1133">Transmembrane helix</keyword>
<dbReference type="AlphaFoldDB" id="A0A2N0WE77"/>
<feature type="transmembrane region" description="Helical" evidence="2">
    <location>
        <begin position="147"/>
        <end position="167"/>
    </location>
</feature>
<evidence type="ECO:0000256" key="1">
    <source>
        <dbReference type="SAM" id="MobiDB-lite"/>
    </source>
</evidence>
<gene>
    <name evidence="3" type="ORF">CW311_10220</name>
</gene>
<protein>
    <submittedName>
        <fullName evidence="3">Uncharacterized protein</fullName>
    </submittedName>
</protein>
<name>A0A2N0WE77_9GAMM</name>
<keyword evidence="2" id="KW-0472">Membrane</keyword>
<comment type="caution">
    <text evidence="3">The sequence shown here is derived from an EMBL/GenBank/DDBJ whole genome shotgun (WGS) entry which is preliminary data.</text>
</comment>
<feature type="transmembrane region" description="Helical" evidence="2">
    <location>
        <begin position="12"/>
        <end position="31"/>
    </location>
</feature>
<dbReference type="EMBL" id="PISJ01000013">
    <property type="protein sequence ID" value="PKF33189.1"/>
    <property type="molecule type" value="Genomic_DNA"/>
</dbReference>
<accession>A0A2N0WE77</accession>